<evidence type="ECO:0000313" key="1">
    <source>
        <dbReference type="EMBL" id="KAH3685192.1"/>
    </source>
</evidence>
<reference evidence="1" key="2">
    <citation type="submission" date="2021-01" db="EMBL/GenBank/DDBJ databases">
        <authorList>
            <person name="Schikora-Tamarit M.A."/>
        </authorList>
    </citation>
    <scope>NUCLEOTIDE SEQUENCE</scope>
    <source>
        <strain evidence="1">CBS2887</strain>
    </source>
</reference>
<organism evidence="1 2">
    <name type="scientific">Wickerhamomyces pijperi</name>
    <name type="common">Yeast</name>
    <name type="synonym">Pichia pijperi</name>
    <dbReference type="NCBI Taxonomy" id="599730"/>
    <lineage>
        <taxon>Eukaryota</taxon>
        <taxon>Fungi</taxon>
        <taxon>Dikarya</taxon>
        <taxon>Ascomycota</taxon>
        <taxon>Saccharomycotina</taxon>
        <taxon>Saccharomycetes</taxon>
        <taxon>Phaffomycetales</taxon>
        <taxon>Wickerhamomycetaceae</taxon>
        <taxon>Wickerhamomyces</taxon>
    </lineage>
</organism>
<gene>
    <name evidence="1" type="ORF">WICPIJ_003853</name>
</gene>
<dbReference type="Proteomes" id="UP000774326">
    <property type="component" value="Unassembled WGS sequence"/>
</dbReference>
<accession>A0A9P8Q747</accession>
<reference evidence="1" key="1">
    <citation type="journal article" date="2021" name="Open Biol.">
        <title>Shared evolutionary footprints suggest mitochondrial oxidative damage underlies multiple complex I losses in fungi.</title>
        <authorList>
            <person name="Schikora-Tamarit M.A."/>
            <person name="Marcet-Houben M."/>
            <person name="Nosek J."/>
            <person name="Gabaldon T."/>
        </authorList>
    </citation>
    <scope>NUCLEOTIDE SEQUENCE</scope>
    <source>
        <strain evidence="1">CBS2887</strain>
    </source>
</reference>
<dbReference type="AlphaFoldDB" id="A0A9P8Q747"/>
<keyword evidence="2" id="KW-1185">Reference proteome</keyword>
<name>A0A9P8Q747_WICPI</name>
<dbReference type="EMBL" id="JAEUBG010002103">
    <property type="protein sequence ID" value="KAH3685192.1"/>
    <property type="molecule type" value="Genomic_DNA"/>
</dbReference>
<evidence type="ECO:0000313" key="2">
    <source>
        <dbReference type="Proteomes" id="UP000774326"/>
    </source>
</evidence>
<comment type="caution">
    <text evidence="1">The sequence shown here is derived from an EMBL/GenBank/DDBJ whole genome shotgun (WGS) entry which is preliminary data.</text>
</comment>
<protein>
    <submittedName>
        <fullName evidence="1">Uncharacterized protein</fullName>
    </submittedName>
</protein>
<proteinExistence type="predicted"/>
<sequence length="85" mass="9185">MPAVWADLPGLIGASVSSCSNTAAEDWADVEGLGHGGVQFLSLWIAVEVGDGFVQGNQRFDKHVWNWHVLLTSTHQQTVQLVELG</sequence>